<name>A0ABY8LER6_9RHOB</name>
<dbReference type="InterPro" id="IPR052196">
    <property type="entry name" value="Bact_Kbp"/>
</dbReference>
<keyword evidence="4" id="KW-1185">Reference proteome</keyword>
<dbReference type="PANTHER" id="PTHR34700">
    <property type="entry name" value="POTASSIUM BINDING PROTEIN KBP"/>
    <property type="match status" value="1"/>
</dbReference>
<dbReference type="Gene3D" id="3.10.350.10">
    <property type="entry name" value="LysM domain"/>
    <property type="match status" value="1"/>
</dbReference>
<feature type="compositionally biased region" description="Low complexity" evidence="1">
    <location>
        <begin position="39"/>
        <end position="74"/>
    </location>
</feature>
<dbReference type="InterPro" id="IPR018392">
    <property type="entry name" value="LysM"/>
</dbReference>
<evidence type="ECO:0000313" key="3">
    <source>
        <dbReference type="EMBL" id="WGH78658.1"/>
    </source>
</evidence>
<sequence>MAAIGNAALGGLAAAVAVAVAVGGYAIWSARDGAEPRVAEPSTTQPAPTTPSQAAPQPASDPEPEAQADAAEAPEPTPAPPEPRDLPSLDVVRVERDGRTLVAGRGPSDGDVTLRLDGETVATARADRSGNFVAFLDLPPAEAPRLLTLEAADATGTVRQAAGGVIVAPTFPARPAPGTAPELQTATADPAAPGAPAATGETADPAPVAAGQGGAAATDPAPAAPPATTASATDTSPAAPATPPAGTAETAAAPTEAAPRLFRAGPEGIAVLPGAAEAPEVTQSLGIDVIAYDAQGEVQLAGTAGAAAELRIYLDNRPVRSVTAGSGGAWASPLPDVEEGVYTLRIDALDAAGRVASRIETPFERTAPELAVAVRADGAAAITVQPGFTLWAISESWFGAGEGIRYVQIFEANRDLIRDPDLIYPGQVFALPDSAEDAAGD</sequence>
<dbReference type="Pfam" id="PF01476">
    <property type="entry name" value="LysM"/>
    <property type="match status" value="1"/>
</dbReference>
<dbReference type="Proteomes" id="UP001243420">
    <property type="component" value="Chromosome"/>
</dbReference>
<dbReference type="RefSeq" id="WP_279965409.1">
    <property type="nucleotide sequence ID" value="NZ_CP122537.1"/>
</dbReference>
<dbReference type="EMBL" id="CP122537">
    <property type="protein sequence ID" value="WGH78658.1"/>
    <property type="molecule type" value="Genomic_DNA"/>
</dbReference>
<feature type="domain" description="LysM" evidence="2">
    <location>
        <begin position="380"/>
        <end position="431"/>
    </location>
</feature>
<accession>A0ABY8LER6</accession>
<gene>
    <name evidence="3" type="ORF">P8627_16850</name>
</gene>
<feature type="compositionally biased region" description="Low complexity" evidence="1">
    <location>
        <begin position="185"/>
        <end position="254"/>
    </location>
</feature>
<dbReference type="Gene3D" id="2.60.40.10">
    <property type="entry name" value="Immunoglobulins"/>
    <property type="match status" value="1"/>
</dbReference>
<dbReference type="InterPro" id="IPR036779">
    <property type="entry name" value="LysM_dom_sf"/>
</dbReference>
<dbReference type="InterPro" id="IPR013783">
    <property type="entry name" value="Ig-like_fold"/>
</dbReference>
<reference evidence="3 4" key="1">
    <citation type="submission" date="2023-04" db="EMBL/GenBank/DDBJ databases">
        <title>Jannaschia ovalis sp. nov., a marine bacterium isolated from sea tidal flat.</title>
        <authorList>
            <person name="Kwon D.Y."/>
            <person name="Kim J.-J."/>
        </authorList>
    </citation>
    <scope>NUCLEOTIDE SEQUENCE [LARGE SCALE GENOMIC DNA]</scope>
    <source>
        <strain evidence="3 4">GRR-S6-38</strain>
    </source>
</reference>
<evidence type="ECO:0000256" key="1">
    <source>
        <dbReference type="SAM" id="MobiDB-lite"/>
    </source>
</evidence>
<organism evidence="3 4">
    <name type="scientific">Jannaschia ovalis</name>
    <dbReference type="NCBI Taxonomy" id="3038773"/>
    <lineage>
        <taxon>Bacteria</taxon>
        <taxon>Pseudomonadati</taxon>
        <taxon>Pseudomonadota</taxon>
        <taxon>Alphaproteobacteria</taxon>
        <taxon>Rhodobacterales</taxon>
        <taxon>Roseobacteraceae</taxon>
        <taxon>Jannaschia</taxon>
    </lineage>
</organism>
<feature type="region of interest" description="Disordered" evidence="1">
    <location>
        <begin position="33"/>
        <end position="89"/>
    </location>
</feature>
<feature type="region of interest" description="Disordered" evidence="1">
    <location>
        <begin position="173"/>
        <end position="254"/>
    </location>
</feature>
<proteinExistence type="predicted"/>
<evidence type="ECO:0000313" key="4">
    <source>
        <dbReference type="Proteomes" id="UP001243420"/>
    </source>
</evidence>
<evidence type="ECO:0000259" key="2">
    <source>
        <dbReference type="PROSITE" id="PS51782"/>
    </source>
</evidence>
<protein>
    <submittedName>
        <fullName evidence="3">LysM peptidoglycan-binding domain-containing protein</fullName>
    </submittedName>
</protein>
<dbReference type="PANTHER" id="PTHR34700:SF4">
    <property type="entry name" value="PHAGE-LIKE ELEMENT PBSX PROTEIN XKDP"/>
    <property type="match status" value="1"/>
</dbReference>
<dbReference type="CDD" id="cd00118">
    <property type="entry name" value="LysM"/>
    <property type="match status" value="1"/>
</dbReference>
<dbReference type="PROSITE" id="PS51782">
    <property type="entry name" value="LYSM"/>
    <property type="match status" value="1"/>
</dbReference>